<feature type="region of interest" description="Disordered" evidence="1">
    <location>
        <begin position="50"/>
        <end position="71"/>
    </location>
</feature>
<gene>
    <name evidence="2" type="ORF">EYF80_065969</name>
</gene>
<name>A0A4Z2E5P2_9TELE</name>
<keyword evidence="3" id="KW-1185">Reference proteome</keyword>
<dbReference type="Proteomes" id="UP000314294">
    <property type="component" value="Unassembled WGS sequence"/>
</dbReference>
<comment type="caution">
    <text evidence="2">The sequence shown here is derived from an EMBL/GenBank/DDBJ whole genome shotgun (WGS) entry which is preliminary data.</text>
</comment>
<dbReference type="EMBL" id="SRLO01016972">
    <property type="protein sequence ID" value="TNN23910.1"/>
    <property type="molecule type" value="Genomic_DNA"/>
</dbReference>
<organism evidence="2 3">
    <name type="scientific">Liparis tanakae</name>
    <name type="common">Tanaka's snailfish</name>
    <dbReference type="NCBI Taxonomy" id="230148"/>
    <lineage>
        <taxon>Eukaryota</taxon>
        <taxon>Metazoa</taxon>
        <taxon>Chordata</taxon>
        <taxon>Craniata</taxon>
        <taxon>Vertebrata</taxon>
        <taxon>Euteleostomi</taxon>
        <taxon>Actinopterygii</taxon>
        <taxon>Neopterygii</taxon>
        <taxon>Teleostei</taxon>
        <taxon>Neoteleostei</taxon>
        <taxon>Acanthomorphata</taxon>
        <taxon>Eupercaria</taxon>
        <taxon>Perciformes</taxon>
        <taxon>Cottioidei</taxon>
        <taxon>Cottales</taxon>
        <taxon>Liparidae</taxon>
        <taxon>Liparis</taxon>
    </lineage>
</organism>
<sequence length="71" mass="7420">MSAENHNVSTPCGTSYSEVGIRFINVKNNLHVDQSEFSAFALLPAVQSVPCSPGSGVRGQRSEVKGPGSEG</sequence>
<dbReference type="AlphaFoldDB" id="A0A4Z2E5P2"/>
<evidence type="ECO:0000256" key="1">
    <source>
        <dbReference type="SAM" id="MobiDB-lite"/>
    </source>
</evidence>
<evidence type="ECO:0000313" key="3">
    <source>
        <dbReference type="Proteomes" id="UP000314294"/>
    </source>
</evidence>
<proteinExistence type="predicted"/>
<protein>
    <submittedName>
        <fullName evidence="2">Uncharacterized protein</fullName>
    </submittedName>
</protein>
<reference evidence="2 3" key="1">
    <citation type="submission" date="2019-03" db="EMBL/GenBank/DDBJ databases">
        <title>First draft genome of Liparis tanakae, snailfish: a comprehensive survey of snailfish specific genes.</title>
        <authorList>
            <person name="Kim W."/>
            <person name="Song I."/>
            <person name="Jeong J.-H."/>
            <person name="Kim D."/>
            <person name="Kim S."/>
            <person name="Ryu S."/>
            <person name="Song J.Y."/>
            <person name="Lee S.K."/>
        </authorList>
    </citation>
    <scope>NUCLEOTIDE SEQUENCE [LARGE SCALE GENOMIC DNA]</scope>
    <source>
        <tissue evidence="2">Muscle</tissue>
    </source>
</reference>
<accession>A0A4Z2E5P2</accession>
<evidence type="ECO:0000313" key="2">
    <source>
        <dbReference type="EMBL" id="TNN23910.1"/>
    </source>
</evidence>